<sequence length="202" mass="22937">MLDVLTGLRGDLLDLDAYDEDFAHRFGALRGADAWKLERIQAFHEPGNPSWTRYRAGEVHESLRMLEEDRSGLVEMFSGLERRGSRVLRVRVVEWPLTPYLHWELHSLHVRAQCGEHVRVVGPEAVAHLEGRGTVPEVLTLGDEVTYRIRYDERGVLAGSVRHTDPGITARCREEIAALYRGAEPLESYFPREVALSEAPRA</sequence>
<evidence type="ECO:0000313" key="5">
    <source>
        <dbReference type="Proteomes" id="UP000584931"/>
    </source>
</evidence>
<dbReference type="EMBL" id="MCOK01000001">
    <property type="protein sequence ID" value="OOC54267.1"/>
    <property type="molecule type" value="Genomic_DNA"/>
</dbReference>
<dbReference type="Proteomes" id="UP000584931">
    <property type="component" value="Unassembled WGS sequence"/>
</dbReference>
<feature type="domain" description="DUF6879" evidence="1">
    <location>
        <begin position="21"/>
        <end position="190"/>
    </location>
</feature>
<proteinExistence type="predicted"/>
<evidence type="ECO:0000313" key="3">
    <source>
        <dbReference type="EMBL" id="OOC54267.1"/>
    </source>
</evidence>
<gene>
    <name evidence="2" type="ORF">HNR06_005305</name>
    <name evidence="3" type="ORF">NOSIN_11000</name>
</gene>
<reference evidence="4" key="2">
    <citation type="submission" date="2016-08" db="EMBL/GenBank/DDBJ databases">
        <authorList>
            <person name="Tokovenko B."/>
            <person name="Kalinowski J."/>
        </authorList>
    </citation>
    <scope>NUCLEOTIDE SEQUENCE [LARGE SCALE GENOMIC DNA]</scope>
    <source>
        <strain evidence="4">UTMC102</strain>
    </source>
</reference>
<name>A0A1V3C0C6_9ACTN</name>
<reference evidence="2 5" key="3">
    <citation type="submission" date="2020-07" db="EMBL/GenBank/DDBJ databases">
        <title>Sequencing the genomes of 1000 actinobacteria strains.</title>
        <authorList>
            <person name="Klenk H.-P."/>
        </authorList>
    </citation>
    <scope>NUCLEOTIDE SEQUENCE [LARGE SCALE GENOMIC DNA]</scope>
    <source>
        <strain evidence="2 5">DSM 45278</strain>
    </source>
</reference>
<keyword evidence="4" id="KW-1185">Reference proteome</keyword>
<evidence type="ECO:0000313" key="4">
    <source>
        <dbReference type="Proteomes" id="UP000189004"/>
    </source>
</evidence>
<dbReference type="InterPro" id="IPR049244">
    <property type="entry name" value="DUF6879"/>
</dbReference>
<reference evidence="3" key="1">
    <citation type="submission" date="2016-08" db="EMBL/GenBank/DDBJ databases">
        <authorList>
            <person name="Seilhamer J.J."/>
        </authorList>
    </citation>
    <scope>NUCLEOTIDE SEQUENCE [LARGE SCALE GENOMIC DNA]</scope>
    <source>
        <strain evidence="3">UTMC102</strain>
    </source>
</reference>
<dbReference type="AlphaFoldDB" id="A0A1V3C0C6"/>
<organism evidence="3 4">
    <name type="scientific">Nocardiopsis sinuspersici</name>
    <dbReference type="NCBI Taxonomy" id="501010"/>
    <lineage>
        <taxon>Bacteria</taxon>
        <taxon>Bacillati</taxon>
        <taxon>Actinomycetota</taxon>
        <taxon>Actinomycetes</taxon>
        <taxon>Streptosporangiales</taxon>
        <taxon>Nocardiopsidaceae</taxon>
        <taxon>Nocardiopsis</taxon>
    </lineage>
</organism>
<dbReference type="Pfam" id="PF21806">
    <property type="entry name" value="DUF6879"/>
    <property type="match status" value="1"/>
</dbReference>
<evidence type="ECO:0000313" key="2">
    <source>
        <dbReference type="EMBL" id="NYH55716.1"/>
    </source>
</evidence>
<dbReference type="EMBL" id="JACCHL010000001">
    <property type="protein sequence ID" value="NYH55716.1"/>
    <property type="molecule type" value="Genomic_DNA"/>
</dbReference>
<protein>
    <recommendedName>
        <fullName evidence="1">DUF6879 domain-containing protein</fullName>
    </recommendedName>
</protein>
<accession>A0A7Y9XH57</accession>
<evidence type="ECO:0000259" key="1">
    <source>
        <dbReference type="Pfam" id="PF21806"/>
    </source>
</evidence>
<dbReference type="RefSeq" id="WP_077690670.1">
    <property type="nucleotide sequence ID" value="NZ_JACCHL010000001.1"/>
</dbReference>
<dbReference type="STRING" id="501010.NOSIN_11000"/>
<accession>A0A1V3C0C6</accession>
<comment type="caution">
    <text evidence="3">The sequence shown here is derived from an EMBL/GenBank/DDBJ whole genome shotgun (WGS) entry which is preliminary data.</text>
</comment>
<dbReference type="OrthoDB" id="3436275at2"/>
<dbReference type="Proteomes" id="UP000189004">
    <property type="component" value="Unassembled WGS sequence"/>
</dbReference>